<proteinExistence type="predicted"/>
<dbReference type="AlphaFoldDB" id="A0A2P4XGM0"/>
<reference evidence="2 3" key="1">
    <citation type="journal article" date="2017" name="Genome Biol. Evol.">
        <title>Phytophthora megakarya and P. palmivora, closely related causal agents of cacao black pod rot, underwent increases in genome sizes and gene numbers by different mechanisms.</title>
        <authorList>
            <person name="Ali S.S."/>
            <person name="Shao J."/>
            <person name="Lary D.J."/>
            <person name="Kronmiller B."/>
            <person name="Shen D."/>
            <person name="Strem M.D."/>
            <person name="Amoako-Attah I."/>
            <person name="Akrofi A.Y."/>
            <person name="Begoude B.A."/>
            <person name="Ten Hoopen G.M."/>
            <person name="Coulibaly K."/>
            <person name="Kebe B.I."/>
            <person name="Melnick R.L."/>
            <person name="Guiltinan M.J."/>
            <person name="Tyler B.M."/>
            <person name="Meinhardt L.W."/>
            <person name="Bailey B.A."/>
        </authorList>
    </citation>
    <scope>NUCLEOTIDE SEQUENCE [LARGE SCALE GENOMIC DNA]</scope>
    <source>
        <strain evidence="3">sbr112.9</strain>
    </source>
</reference>
<evidence type="ECO:0000313" key="3">
    <source>
        <dbReference type="Proteomes" id="UP000237271"/>
    </source>
</evidence>
<dbReference type="Proteomes" id="UP000237271">
    <property type="component" value="Unassembled WGS sequence"/>
</dbReference>
<gene>
    <name evidence="2" type="ORF">PHPALM_19762</name>
</gene>
<keyword evidence="1" id="KW-0175">Coiled coil</keyword>
<feature type="coiled-coil region" evidence="1">
    <location>
        <begin position="47"/>
        <end position="216"/>
    </location>
</feature>
<evidence type="ECO:0000256" key="1">
    <source>
        <dbReference type="SAM" id="Coils"/>
    </source>
</evidence>
<dbReference type="OrthoDB" id="165641at2759"/>
<sequence length="359" mass="41993">MQETQRAFVEVEKQLSTAREVMDLFVLEDTQLQMFALETRAKLEAIQEEVRGEMKDAMLEVDQMRQEALANATAWKKTLLELREATQKNEQILQNIREKKKREEEKEIQLQKLKAERELELLQELEKQRTLKEELERRAEEEMKKLEEIEKQRELEKQQILKQRELEKLHEQEKQRQLEQLQAQEKELLLEREKIKEFKNQELEQFGDELEKEARRTDLTKNNDGLEVVAQPSDAKEGISIVKRVLDCEAMAAGKLQDNDPTDVESKLLYSALGDLSLYSPDIDTFVCSKVVQSVKKRVSSRGVTKYKFVVHGCEVRDEFVGHCLDFFYPACGNYNVFITSDSKTDTLKVTSIKLHPVN</sequence>
<keyword evidence="3" id="KW-1185">Reference proteome</keyword>
<comment type="caution">
    <text evidence="2">The sequence shown here is derived from an EMBL/GenBank/DDBJ whole genome shotgun (WGS) entry which is preliminary data.</text>
</comment>
<name>A0A2P4XGM0_9STRA</name>
<protein>
    <submittedName>
        <fullName evidence="2">Uncharacterized protein</fullName>
    </submittedName>
</protein>
<accession>A0A2P4XGM0</accession>
<organism evidence="2 3">
    <name type="scientific">Phytophthora palmivora</name>
    <dbReference type="NCBI Taxonomy" id="4796"/>
    <lineage>
        <taxon>Eukaryota</taxon>
        <taxon>Sar</taxon>
        <taxon>Stramenopiles</taxon>
        <taxon>Oomycota</taxon>
        <taxon>Peronosporomycetes</taxon>
        <taxon>Peronosporales</taxon>
        <taxon>Peronosporaceae</taxon>
        <taxon>Phytophthora</taxon>
    </lineage>
</organism>
<dbReference type="EMBL" id="NCKW01011063">
    <property type="protein sequence ID" value="POM64674.1"/>
    <property type="molecule type" value="Genomic_DNA"/>
</dbReference>
<evidence type="ECO:0000313" key="2">
    <source>
        <dbReference type="EMBL" id="POM64674.1"/>
    </source>
</evidence>